<comment type="caution">
    <text evidence="1">The sequence shown here is derived from an EMBL/GenBank/DDBJ whole genome shotgun (WGS) entry which is preliminary data.</text>
</comment>
<protein>
    <submittedName>
        <fullName evidence="1">Uncharacterized protein</fullName>
    </submittedName>
</protein>
<gene>
    <name evidence="1" type="ORF">PR048_030509</name>
</gene>
<name>A0ABQ9G9M8_9NEOP</name>
<proteinExistence type="predicted"/>
<accession>A0ABQ9G9M8</accession>
<keyword evidence="2" id="KW-1185">Reference proteome</keyword>
<reference evidence="1 2" key="1">
    <citation type="submission" date="2023-02" db="EMBL/GenBank/DDBJ databases">
        <title>LHISI_Scaffold_Assembly.</title>
        <authorList>
            <person name="Stuart O.P."/>
            <person name="Cleave R."/>
            <person name="Magrath M.J.L."/>
            <person name="Mikheyev A.S."/>
        </authorList>
    </citation>
    <scope>NUCLEOTIDE SEQUENCE [LARGE SCALE GENOMIC DNA]</scope>
    <source>
        <strain evidence="1">Daus_M_001</strain>
        <tissue evidence="1">Leg muscle</tissue>
    </source>
</reference>
<dbReference type="Proteomes" id="UP001159363">
    <property type="component" value="Chromosome 13"/>
</dbReference>
<evidence type="ECO:0000313" key="1">
    <source>
        <dbReference type="EMBL" id="KAJ8868968.1"/>
    </source>
</evidence>
<dbReference type="EMBL" id="JARBHB010000014">
    <property type="protein sequence ID" value="KAJ8868968.1"/>
    <property type="molecule type" value="Genomic_DNA"/>
</dbReference>
<evidence type="ECO:0000313" key="2">
    <source>
        <dbReference type="Proteomes" id="UP001159363"/>
    </source>
</evidence>
<sequence>MSQTIEQTMVTTSQEDFFNNKINKGHLIAMLKLHLVETGVQVVQTKDDADVLNSYHCTRCTVSGNPSIIVSTNTDFLVMLIYGNRPNGNVKMLHPSTNITSAKLYDIAAIKKDIGDMQSAVLFVHAVTGGDKTSRNVSLHSEVVNIFNSLASHPEEVANTGERFVRALYPGGINLIILMICDYTV</sequence>
<organism evidence="1 2">
    <name type="scientific">Dryococelus australis</name>
    <dbReference type="NCBI Taxonomy" id="614101"/>
    <lineage>
        <taxon>Eukaryota</taxon>
        <taxon>Metazoa</taxon>
        <taxon>Ecdysozoa</taxon>
        <taxon>Arthropoda</taxon>
        <taxon>Hexapoda</taxon>
        <taxon>Insecta</taxon>
        <taxon>Pterygota</taxon>
        <taxon>Neoptera</taxon>
        <taxon>Polyneoptera</taxon>
        <taxon>Phasmatodea</taxon>
        <taxon>Verophasmatodea</taxon>
        <taxon>Anareolatae</taxon>
        <taxon>Phasmatidae</taxon>
        <taxon>Eurycanthinae</taxon>
        <taxon>Dryococelus</taxon>
    </lineage>
</organism>